<sequence>MSFQAPSKGLSIDSDTPIDLTTVFKDSAGLRVARYIVGEYLKADRQRFAGNTTLSLAWDTPYAVSPLKIDSSPEIRRMLEEKLVFRESEPVIPEHGHLGRSGFSQTGSEALGISRECVNAFPDTAASRSLVNDSRTGIPLPVNTSRADENEQGNPFANAQRLSHTSYQQRPAYTSSSRSSQIQSSTVSYSQFRHTKYQAEIDIDALFEEPYSQNQGTESPYRVESPSGRVSGGSSLQRSPQRWDDTISHPISLPNLDKDPFQLDRTLFSGSPSLNHSTQSQTSRQSYLSDSGYFTEAPPAATPHSQQHNNYFTNHIHSSITQHSPTIKTFLPVNKATDNSAYSQFVKHSERSHSLQFEGAGSQTRPPSSHPPPQNQDNTNRDYDTHIEIHNKSQHITTKSSFSTHIRSDHQQLPPSATTQQQFDFEQYPTNKNHEMEISTSDSASKKRKANTDAAPRPKKAKIDKGDKPKADKGDKPKRAPKVKDKKPEPAKYRLGQDLWMRILEFTPPSFLRKARILSKEFKVMVDNFNSIYVNQRKENYGQDMPDPPNGLTERQYNDLLGGKGCLEPGCTDKLASRTHWSWAQRWCWDCWKAKIEREDRVLKINHTPHGRNVIAKLLECIPVGMHDSFLKPHDFIEDLESRPRGAPRLYRYYLKEDVKKIIEKYDALTPPPFVENPEQTPEERARGRALWQEEMDKLDDKKAEFLANGKAKNDEHMKVVQKIESLVKKRRDVVAKPYNDNRQARRELFTRRAKEDLPHIPTQFVESTRAYKAATRIFRDGGTERGWLTLKPKIEKEFEKSKSIRPISASVDLDVDEEENDQEHDDNSTLSAAQVALDRAAMQNSGRTVMQQFRERAMIQRQYNAEQLRTQRELMLGSGPSNMISTLSSMQSGFTTMQHTHQHQHAFGSGIARGPLSYDHFGSTLFQRQQQFITRSGPLTNFDSYAPFQSMSQSSSTQNSSSGFQSSSSSQLPRISISSLLGEGPSPPKAPQYNTYG</sequence>
<evidence type="ECO:0000313" key="3">
    <source>
        <dbReference type="Proteomes" id="UP000235672"/>
    </source>
</evidence>
<feature type="region of interest" description="Disordered" evidence="1">
    <location>
        <begin position="810"/>
        <end position="829"/>
    </location>
</feature>
<protein>
    <submittedName>
        <fullName evidence="2">Uncharacterized protein</fullName>
    </submittedName>
</protein>
<keyword evidence="3" id="KW-1185">Reference proteome</keyword>
<feature type="region of interest" description="Disordered" evidence="1">
    <location>
        <begin position="346"/>
        <end position="381"/>
    </location>
</feature>
<organism evidence="2 3">
    <name type="scientific">Hyaloscypha hepaticicola</name>
    <dbReference type="NCBI Taxonomy" id="2082293"/>
    <lineage>
        <taxon>Eukaryota</taxon>
        <taxon>Fungi</taxon>
        <taxon>Dikarya</taxon>
        <taxon>Ascomycota</taxon>
        <taxon>Pezizomycotina</taxon>
        <taxon>Leotiomycetes</taxon>
        <taxon>Helotiales</taxon>
        <taxon>Hyaloscyphaceae</taxon>
        <taxon>Hyaloscypha</taxon>
    </lineage>
</organism>
<evidence type="ECO:0000256" key="1">
    <source>
        <dbReference type="SAM" id="MobiDB-lite"/>
    </source>
</evidence>
<feature type="region of interest" description="Disordered" evidence="1">
    <location>
        <begin position="132"/>
        <end position="183"/>
    </location>
</feature>
<dbReference type="AlphaFoldDB" id="A0A2J6QIK8"/>
<accession>A0A2J6QIK8</accession>
<feature type="compositionally biased region" description="Acidic residues" evidence="1">
    <location>
        <begin position="814"/>
        <end position="825"/>
    </location>
</feature>
<gene>
    <name evidence="2" type="ORF">NA56DRAFT_654764</name>
</gene>
<feature type="region of interest" description="Disordered" evidence="1">
    <location>
        <begin position="395"/>
        <end position="420"/>
    </location>
</feature>
<dbReference type="STRING" id="1745343.A0A2J6QIK8"/>
<feature type="region of interest" description="Disordered" evidence="1">
    <location>
        <begin position="950"/>
        <end position="998"/>
    </location>
</feature>
<feature type="compositionally biased region" description="Low complexity" evidence="1">
    <location>
        <begin position="950"/>
        <end position="980"/>
    </location>
</feature>
<dbReference type="OrthoDB" id="2322499at2759"/>
<evidence type="ECO:0000313" key="2">
    <source>
        <dbReference type="EMBL" id="PMD26108.1"/>
    </source>
</evidence>
<feature type="compositionally biased region" description="Basic and acidic residues" evidence="1">
    <location>
        <begin position="461"/>
        <end position="491"/>
    </location>
</feature>
<feature type="region of interest" description="Disordered" evidence="1">
    <location>
        <begin position="436"/>
        <end position="491"/>
    </location>
</feature>
<feature type="compositionally biased region" description="Polar residues" evidence="1">
    <location>
        <begin position="268"/>
        <end position="289"/>
    </location>
</feature>
<proteinExistence type="predicted"/>
<name>A0A2J6QIK8_9HELO</name>
<feature type="region of interest" description="Disordered" evidence="1">
    <location>
        <begin position="210"/>
        <end position="309"/>
    </location>
</feature>
<dbReference type="EMBL" id="KZ613468">
    <property type="protein sequence ID" value="PMD26108.1"/>
    <property type="molecule type" value="Genomic_DNA"/>
</dbReference>
<dbReference type="Proteomes" id="UP000235672">
    <property type="component" value="Unassembled WGS sequence"/>
</dbReference>
<feature type="compositionally biased region" description="Polar residues" evidence="1">
    <location>
        <begin position="152"/>
        <end position="174"/>
    </location>
</feature>
<reference evidence="2 3" key="1">
    <citation type="submission" date="2016-05" db="EMBL/GenBank/DDBJ databases">
        <title>A degradative enzymes factory behind the ericoid mycorrhizal symbiosis.</title>
        <authorList>
            <consortium name="DOE Joint Genome Institute"/>
            <person name="Martino E."/>
            <person name="Morin E."/>
            <person name="Grelet G."/>
            <person name="Kuo A."/>
            <person name="Kohler A."/>
            <person name="Daghino S."/>
            <person name="Barry K."/>
            <person name="Choi C."/>
            <person name="Cichocki N."/>
            <person name="Clum A."/>
            <person name="Copeland A."/>
            <person name="Hainaut M."/>
            <person name="Haridas S."/>
            <person name="Labutti K."/>
            <person name="Lindquist E."/>
            <person name="Lipzen A."/>
            <person name="Khouja H.-R."/>
            <person name="Murat C."/>
            <person name="Ohm R."/>
            <person name="Olson A."/>
            <person name="Spatafora J."/>
            <person name="Veneault-Fourrey C."/>
            <person name="Henrissat B."/>
            <person name="Grigoriev I."/>
            <person name="Martin F."/>
            <person name="Perotto S."/>
        </authorList>
    </citation>
    <scope>NUCLEOTIDE SEQUENCE [LARGE SCALE GENOMIC DNA]</scope>
    <source>
        <strain evidence="2 3">UAMH 7357</strain>
    </source>
</reference>